<evidence type="ECO:0000256" key="1">
    <source>
        <dbReference type="SAM" id="MobiDB-lite"/>
    </source>
</evidence>
<keyword evidence="3" id="KW-1185">Reference proteome</keyword>
<gene>
    <name evidence="2" type="ORF">BcabD6B2_27070</name>
</gene>
<proteinExistence type="predicted"/>
<accession>A0AAV4LU11</accession>
<sequence>MRPEMRSGSLRISLSPATTNPQFATGPQKWVVRKYRPAPGAILRERDISAAVLRSRTDRPSPRLLHNLLDVVSKNGPLVVAQTLVHNGVQQVHHGEVQPGCGVGVQSQRKVQQQHRPLNPPRHETSKVVVVVAQLQHQVEVGRLEPLGDVVQGVANVTDRRGLTLRGPEPGRVNQVLHVDGVGEILEDKHRDQAGRTARSAQRARHRRRDPGKAGA</sequence>
<organism evidence="2 3">
    <name type="scientific">Babesia caballi</name>
    <dbReference type="NCBI Taxonomy" id="5871"/>
    <lineage>
        <taxon>Eukaryota</taxon>
        <taxon>Sar</taxon>
        <taxon>Alveolata</taxon>
        <taxon>Apicomplexa</taxon>
        <taxon>Aconoidasida</taxon>
        <taxon>Piroplasmida</taxon>
        <taxon>Babesiidae</taxon>
        <taxon>Babesia</taxon>
    </lineage>
</organism>
<feature type="region of interest" description="Disordered" evidence="1">
    <location>
        <begin position="1"/>
        <end position="23"/>
    </location>
</feature>
<feature type="region of interest" description="Disordered" evidence="1">
    <location>
        <begin position="184"/>
        <end position="216"/>
    </location>
</feature>
<dbReference type="RefSeq" id="XP_067715341.1">
    <property type="nucleotide sequence ID" value="XM_067859240.1"/>
</dbReference>
<dbReference type="EMBL" id="BPLF01000002">
    <property type="protein sequence ID" value="GIX63272.1"/>
    <property type="molecule type" value="Genomic_DNA"/>
</dbReference>
<name>A0AAV4LU11_BABCB</name>
<evidence type="ECO:0000313" key="2">
    <source>
        <dbReference type="EMBL" id="GIX63272.1"/>
    </source>
</evidence>
<protein>
    <submittedName>
        <fullName evidence="2">MFS transporter</fullName>
    </submittedName>
</protein>
<comment type="caution">
    <text evidence="2">The sequence shown here is derived from an EMBL/GenBank/DDBJ whole genome shotgun (WGS) entry which is preliminary data.</text>
</comment>
<evidence type="ECO:0000313" key="3">
    <source>
        <dbReference type="Proteomes" id="UP001497744"/>
    </source>
</evidence>
<dbReference type="GeneID" id="94194753"/>
<reference evidence="2 3" key="1">
    <citation type="submission" date="2021-06" db="EMBL/GenBank/DDBJ databases">
        <title>Genome sequence of Babesia caballi.</title>
        <authorList>
            <person name="Yamagishi J."/>
            <person name="Kidaka T."/>
            <person name="Ochi A."/>
        </authorList>
    </citation>
    <scope>NUCLEOTIDE SEQUENCE [LARGE SCALE GENOMIC DNA]</scope>
    <source>
        <strain evidence="2">USDA-D6B2</strain>
    </source>
</reference>
<dbReference type="Proteomes" id="UP001497744">
    <property type="component" value="Unassembled WGS sequence"/>
</dbReference>
<feature type="compositionally biased region" description="Polar residues" evidence="1">
    <location>
        <begin position="10"/>
        <end position="23"/>
    </location>
</feature>
<dbReference type="AlphaFoldDB" id="A0AAV4LU11"/>